<proteinExistence type="predicted"/>
<dbReference type="AlphaFoldDB" id="A0ABC8SGU5"/>
<comment type="caution">
    <text evidence="1">The sequence shown here is derived from an EMBL/GenBank/DDBJ whole genome shotgun (WGS) entry which is preliminary data.</text>
</comment>
<name>A0ABC8SGU5_9AQUA</name>
<organism evidence="1 2">
    <name type="scientific">Ilex paraguariensis</name>
    <name type="common">yerba mate</name>
    <dbReference type="NCBI Taxonomy" id="185542"/>
    <lineage>
        <taxon>Eukaryota</taxon>
        <taxon>Viridiplantae</taxon>
        <taxon>Streptophyta</taxon>
        <taxon>Embryophyta</taxon>
        <taxon>Tracheophyta</taxon>
        <taxon>Spermatophyta</taxon>
        <taxon>Magnoliopsida</taxon>
        <taxon>eudicotyledons</taxon>
        <taxon>Gunneridae</taxon>
        <taxon>Pentapetalae</taxon>
        <taxon>asterids</taxon>
        <taxon>campanulids</taxon>
        <taxon>Aquifoliales</taxon>
        <taxon>Aquifoliaceae</taxon>
        <taxon>Ilex</taxon>
    </lineage>
</organism>
<protein>
    <submittedName>
        <fullName evidence="1">Uncharacterized protein</fullName>
    </submittedName>
</protein>
<gene>
    <name evidence="1" type="ORF">ILEXP_LOCUS24480</name>
</gene>
<sequence length="131" mass="14815">MESTKAREKENLIPSLSEEERLLELGRVSERMLKEGVSEEGIDGFKACADNVSTSNLHADGAAGDLQMDATPMCLLNRQMQTSLSSSFLVDHSYEMRGKQVFSLDDENGLRRDKEPPDRFLFRSRKFKRVG</sequence>
<accession>A0ABC8SGU5</accession>
<dbReference type="Proteomes" id="UP001642360">
    <property type="component" value="Unassembled WGS sequence"/>
</dbReference>
<reference evidence="1 2" key="1">
    <citation type="submission" date="2024-02" db="EMBL/GenBank/DDBJ databases">
        <authorList>
            <person name="Vignale AGUSTIN F."/>
            <person name="Sosa J E."/>
            <person name="Modenutti C."/>
        </authorList>
    </citation>
    <scope>NUCLEOTIDE SEQUENCE [LARGE SCALE GENOMIC DNA]</scope>
</reference>
<dbReference type="EMBL" id="CAUOFW020002780">
    <property type="protein sequence ID" value="CAK9156070.1"/>
    <property type="molecule type" value="Genomic_DNA"/>
</dbReference>
<evidence type="ECO:0000313" key="1">
    <source>
        <dbReference type="EMBL" id="CAK9156070.1"/>
    </source>
</evidence>
<evidence type="ECO:0000313" key="2">
    <source>
        <dbReference type="Proteomes" id="UP001642360"/>
    </source>
</evidence>
<keyword evidence="2" id="KW-1185">Reference proteome</keyword>